<evidence type="ECO:0000256" key="1">
    <source>
        <dbReference type="SAM" id="MobiDB-lite"/>
    </source>
</evidence>
<accession>A0A7R9PH81</accession>
<reference evidence="2" key="1">
    <citation type="submission" date="2020-11" db="EMBL/GenBank/DDBJ databases">
        <authorList>
            <person name="Tran Van P."/>
        </authorList>
    </citation>
    <scope>NUCLEOTIDE SEQUENCE</scope>
</reference>
<dbReference type="EMBL" id="OE839319">
    <property type="protein sequence ID" value="CAD7586730.1"/>
    <property type="molecule type" value="Genomic_DNA"/>
</dbReference>
<evidence type="ECO:0000313" key="2">
    <source>
        <dbReference type="EMBL" id="CAD7586730.1"/>
    </source>
</evidence>
<dbReference type="AlphaFoldDB" id="A0A7R9PH81"/>
<name>A0A7R9PH81_TIMGE</name>
<organism evidence="2">
    <name type="scientific">Timema genevievae</name>
    <name type="common">Walking stick</name>
    <dbReference type="NCBI Taxonomy" id="629358"/>
    <lineage>
        <taxon>Eukaryota</taxon>
        <taxon>Metazoa</taxon>
        <taxon>Ecdysozoa</taxon>
        <taxon>Arthropoda</taxon>
        <taxon>Hexapoda</taxon>
        <taxon>Insecta</taxon>
        <taxon>Pterygota</taxon>
        <taxon>Neoptera</taxon>
        <taxon>Polyneoptera</taxon>
        <taxon>Phasmatodea</taxon>
        <taxon>Timematodea</taxon>
        <taxon>Timematoidea</taxon>
        <taxon>Timematidae</taxon>
        <taxon>Timema</taxon>
    </lineage>
</organism>
<protein>
    <submittedName>
        <fullName evidence="2">Uncharacterized protein</fullName>
    </submittedName>
</protein>
<gene>
    <name evidence="2" type="ORF">TGEB3V08_LOCUS1027</name>
</gene>
<proteinExistence type="predicted"/>
<sequence>MMGRSRFKSWSVTGLLGQDVFGKRSTPKHAASTSKDVSFERQEPGPSVHKIHFGQDVNSISSKTHPGCQLLLPLVLRHIQAANFFSLLRSDTSRLPTSSPSCAQTHPGCQLLLPLVLRHIWAANFSLLRSDTSGLPISPSCVQTHLGYQPPILTPRSESSWWPSYTNLPEGGQGRKLRAADYASFKNLRDPFFTLLSLDPISPSVA</sequence>
<feature type="region of interest" description="Disordered" evidence="1">
    <location>
        <begin position="23"/>
        <end position="45"/>
    </location>
</feature>